<comment type="caution">
    <text evidence="2">The sequence shown here is derived from an EMBL/GenBank/DDBJ whole genome shotgun (WGS) entry which is preliminary data.</text>
</comment>
<proteinExistence type="predicted"/>
<dbReference type="InterPro" id="IPR000477">
    <property type="entry name" value="RT_dom"/>
</dbReference>
<evidence type="ECO:0000313" key="2">
    <source>
        <dbReference type="EMBL" id="CAI6353148.1"/>
    </source>
</evidence>
<sequence length="180" mass="20093">MEGIQYNRKLCRGCPQGSQLGPTLWTIAISPIYEKRLCPSSKIITYADDIILMVGAARPHRAFTRIEKQLDSFTECASTFSLEFSASKSQLLSLKGGLKQGYTVGFGTGANAPRIEATVTAKYLGVTLDPRRSYWDHVKSVSEKFSDMYRRLRSLYLANWGLGQAAARTIYKGVFIPRII</sequence>
<feature type="domain" description="Reverse transcriptase" evidence="1">
    <location>
        <begin position="1"/>
        <end position="128"/>
    </location>
</feature>
<dbReference type="Pfam" id="PF00078">
    <property type="entry name" value="RVT_1"/>
    <property type="match status" value="1"/>
</dbReference>
<evidence type="ECO:0000259" key="1">
    <source>
        <dbReference type="PROSITE" id="PS50878"/>
    </source>
</evidence>
<protein>
    <recommendedName>
        <fullName evidence="1">Reverse transcriptase domain-containing protein</fullName>
    </recommendedName>
</protein>
<accession>A0AAV0WBI8</accession>
<dbReference type="EMBL" id="CARXXK010000002">
    <property type="protein sequence ID" value="CAI6353148.1"/>
    <property type="molecule type" value="Genomic_DNA"/>
</dbReference>
<keyword evidence="3" id="KW-1185">Reference proteome</keyword>
<name>A0AAV0WBI8_9HEMI</name>
<dbReference type="AlphaFoldDB" id="A0AAV0WBI8"/>
<dbReference type="PROSITE" id="PS50878">
    <property type="entry name" value="RT_POL"/>
    <property type="match status" value="1"/>
</dbReference>
<dbReference type="Proteomes" id="UP001160148">
    <property type="component" value="Unassembled WGS sequence"/>
</dbReference>
<evidence type="ECO:0000313" key="3">
    <source>
        <dbReference type="Proteomes" id="UP001160148"/>
    </source>
</evidence>
<organism evidence="2 3">
    <name type="scientific">Macrosiphum euphorbiae</name>
    <name type="common">potato aphid</name>
    <dbReference type="NCBI Taxonomy" id="13131"/>
    <lineage>
        <taxon>Eukaryota</taxon>
        <taxon>Metazoa</taxon>
        <taxon>Ecdysozoa</taxon>
        <taxon>Arthropoda</taxon>
        <taxon>Hexapoda</taxon>
        <taxon>Insecta</taxon>
        <taxon>Pterygota</taxon>
        <taxon>Neoptera</taxon>
        <taxon>Paraneoptera</taxon>
        <taxon>Hemiptera</taxon>
        <taxon>Sternorrhyncha</taxon>
        <taxon>Aphidomorpha</taxon>
        <taxon>Aphidoidea</taxon>
        <taxon>Aphididae</taxon>
        <taxon>Macrosiphini</taxon>
        <taxon>Macrosiphum</taxon>
    </lineage>
</organism>
<reference evidence="2 3" key="1">
    <citation type="submission" date="2023-01" db="EMBL/GenBank/DDBJ databases">
        <authorList>
            <person name="Whitehead M."/>
        </authorList>
    </citation>
    <scope>NUCLEOTIDE SEQUENCE [LARGE SCALE GENOMIC DNA]</scope>
</reference>
<gene>
    <name evidence="2" type="ORF">MEUPH1_LOCUS9301</name>
</gene>